<proteinExistence type="predicted"/>
<evidence type="ECO:0000256" key="2">
    <source>
        <dbReference type="SAM" id="SignalP"/>
    </source>
</evidence>
<dbReference type="AlphaFoldDB" id="A0A6A5QRQ9"/>
<dbReference type="Proteomes" id="UP000800096">
    <property type="component" value="Unassembled WGS sequence"/>
</dbReference>
<dbReference type="InterPro" id="IPR052953">
    <property type="entry name" value="Ser-rich/MCO-related"/>
</dbReference>
<feature type="region of interest" description="Disordered" evidence="1">
    <location>
        <begin position="143"/>
        <end position="174"/>
    </location>
</feature>
<name>A0A6A5QRQ9_AMPQU</name>
<evidence type="ECO:0000313" key="4">
    <source>
        <dbReference type="Proteomes" id="UP000800096"/>
    </source>
</evidence>
<dbReference type="PANTHER" id="PTHR34883:SF17">
    <property type="entry name" value="CUPREDOXIN"/>
    <property type="match status" value="1"/>
</dbReference>
<reference evidence="3" key="1">
    <citation type="journal article" date="2020" name="Stud. Mycol.">
        <title>101 Dothideomycetes genomes: a test case for predicting lifestyles and emergence of pathogens.</title>
        <authorList>
            <person name="Haridas S."/>
            <person name="Albert R."/>
            <person name="Binder M."/>
            <person name="Bloem J."/>
            <person name="Labutti K."/>
            <person name="Salamov A."/>
            <person name="Andreopoulos B."/>
            <person name="Baker S."/>
            <person name="Barry K."/>
            <person name="Bills G."/>
            <person name="Bluhm B."/>
            <person name="Cannon C."/>
            <person name="Castanera R."/>
            <person name="Culley D."/>
            <person name="Daum C."/>
            <person name="Ezra D."/>
            <person name="Gonzalez J."/>
            <person name="Henrissat B."/>
            <person name="Kuo A."/>
            <person name="Liang C."/>
            <person name="Lipzen A."/>
            <person name="Lutzoni F."/>
            <person name="Magnuson J."/>
            <person name="Mondo S."/>
            <person name="Nolan M."/>
            <person name="Ohm R."/>
            <person name="Pangilinan J."/>
            <person name="Park H.-J."/>
            <person name="Ramirez L."/>
            <person name="Alfaro M."/>
            <person name="Sun H."/>
            <person name="Tritt A."/>
            <person name="Yoshinaga Y."/>
            <person name="Zwiers L.-H."/>
            <person name="Turgeon B."/>
            <person name="Goodwin S."/>
            <person name="Spatafora J."/>
            <person name="Crous P."/>
            <person name="Grigoriev I."/>
        </authorList>
    </citation>
    <scope>NUCLEOTIDE SEQUENCE</scope>
    <source>
        <strain evidence="3">HMLAC05119</strain>
    </source>
</reference>
<feature type="compositionally biased region" description="Polar residues" evidence="1">
    <location>
        <begin position="160"/>
        <end position="172"/>
    </location>
</feature>
<dbReference type="CDD" id="cd00920">
    <property type="entry name" value="Cupredoxin"/>
    <property type="match status" value="1"/>
</dbReference>
<keyword evidence="2" id="KW-0732">Signal</keyword>
<accession>A0A6A5QRQ9</accession>
<feature type="signal peptide" evidence="2">
    <location>
        <begin position="1"/>
        <end position="18"/>
    </location>
</feature>
<protein>
    <submittedName>
        <fullName evidence="3">Cupredoxin</fullName>
    </submittedName>
</protein>
<keyword evidence="4" id="KW-1185">Reference proteome</keyword>
<dbReference type="OrthoDB" id="2331100at2759"/>
<dbReference type="PANTHER" id="PTHR34883">
    <property type="entry name" value="SERINE-RICH PROTEIN, PUTATIVE-RELATED-RELATED"/>
    <property type="match status" value="1"/>
</dbReference>
<dbReference type="EMBL" id="ML979134">
    <property type="protein sequence ID" value="KAF1917326.1"/>
    <property type="molecule type" value="Genomic_DNA"/>
</dbReference>
<dbReference type="InterPro" id="IPR008972">
    <property type="entry name" value="Cupredoxin"/>
</dbReference>
<evidence type="ECO:0000313" key="3">
    <source>
        <dbReference type="EMBL" id="KAF1917326.1"/>
    </source>
</evidence>
<organism evidence="3 4">
    <name type="scientific">Ampelomyces quisqualis</name>
    <name type="common">Powdery mildew agent</name>
    <dbReference type="NCBI Taxonomy" id="50730"/>
    <lineage>
        <taxon>Eukaryota</taxon>
        <taxon>Fungi</taxon>
        <taxon>Dikarya</taxon>
        <taxon>Ascomycota</taxon>
        <taxon>Pezizomycotina</taxon>
        <taxon>Dothideomycetes</taxon>
        <taxon>Pleosporomycetidae</taxon>
        <taxon>Pleosporales</taxon>
        <taxon>Pleosporineae</taxon>
        <taxon>Phaeosphaeriaceae</taxon>
        <taxon>Ampelomyces</taxon>
    </lineage>
</organism>
<evidence type="ECO:0000256" key="1">
    <source>
        <dbReference type="SAM" id="MobiDB-lite"/>
    </source>
</evidence>
<sequence>MLFTSILAAAAFSGAAIAENHVVAVANKTGALVFVPDTVNAAEGDTVTFKFWPKNHSVAQSTFAQPCTPSNNGFWSGFVPTTDSEKVANWTFTYEVRNASAPVWFYCSQGRHCQSGMVGVINPPRSGPNTLAAYKNASSLAQSNVSPSSVAGSGGELAEGSNSSQSGAGSPQGTSAASHLAGSAAFAGLTSFFAYLLI</sequence>
<gene>
    <name evidence="3" type="ORF">BDU57DRAFT_546626</name>
</gene>
<feature type="chain" id="PRO_5025488060" evidence="2">
    <location>
        <begin position="19"/>
        <end position="198"/>
    </location>
</feature>
<dbReference type="Gene3D" id="2.60.40.420">
    <property type="entry name" value="Cupredoxins - blue copper proteins"/>
    <property type="match status" value="1"/>
</dbReference>
<dbReference type="SUPFAM" id="SSF49503">
    <property type="entry name" value="Cupredoxins"/>
    <property type="match status" value="1"/>
</dbReference>